<dbReference type="InterPro" id="IPR041682">
    <property type="entry name" value="AAA_14"/>
</dbReference>
<dbReference type="SUPFAM" id="SSF52540">
    <property type="entry name" value="P-loop containing nucleoside triphosphate hydrolases"/>
    <property type="match status" value="1"/>
</dbReference>
<dbReference type="AlphaFoldDB" id="A0A0G1WDM4"/>
<dbReference type="Pfam" id="PF13173">
    <property type="entry name" value="AAA_14"/>
    <property type="match status" value="1"/>
</dbReference>
<gene>
    <name evidence="3" type="ORF">UY58_C0016G0008</name>
</gene>
<accession>A0A0G1WDM4</accession>
<name>A0A0G1WDM4_9BACT</name>
<proteinExistence type="predicted"/>
<evidence type="ECO:0000259" key="1">
    <source>
        <dbReference type="Pfam" id="PF13173"/>
    </source>
</evidence>
<dbReference type="InterPro" id="IPR025420">
    <property type="entry name" value="DUF4143"/>
</dbReference>
<evidence type="ECO:0000313" key="3">
    <source>
        <dbReference type="EMBL" id="KKW16886.1"/>
    </source>
</evidence>
<dbReference type="PANTHER" id="PTHR33295:SF8">
    <property type="entry name" value="AAA+ ATPASE DOMAIN-CONTAINING PROTEIN"/>
    <property type="match status" value="1"/>
</dbReference>
<evidence type="ECO:0000259" key="2">
    <source>
        <dbReference type="Pfam" id="PF13635"/>
    </source>
</evidence>
<organism evidence="3 4">
    <name type="scientific">Candidatus Magasanikbacteria bacterium GW2011_GWA2_50_22</name>
    <dbReference type="NCBI Taxonomy" id="1619043"/>
    <lineage>
        <taxon>Bacteria</taxon>
        <taxon>Candidatus Magasanikiibacteriota</taxon>
    </lineage>
</organism>
<dbReference type="Pfam" id="PF13635">
    <property type="entry name" value="DUF4143"/>
    <property type="match status" value="1"/>
</dbReference>
<dbReference type="PANTHER" id="PTHR33295">
    <property type="entry name" value="ATPASE"/>
    <property type="match status" value="1"/>
</dbReference>
<sequence>MIKRKLFHALRKHLSGKEAIVVTGMRQVGKTTLLRQLYDEVAHDNKLFLDFENPLNRRYFESEDFEEIVKNLKELGVRTDVRAYLFLDEIQYVAQVPSAVKYLIDHYGWKFFLTGSASFYLKNLFSESLSGRKYLFELFPLDFEEFLWMKNIARAPSRAPGISRARHQTWQRHYAEYVAWGGFPAVVLKRTKEEKRRTLEDIFTSYFNKEVGQLGDFKNNRNVRDLILLLLARVGSKLDVQKLSVELGISRATVKDYLAFLEGTYMVSLVRPFSRNRDSEIRSTPKVYACDAGLVANFARVDFGRMFENAVFHQLRAKGEVNYYQKKTGAEIDFIVGKKRAYEVKTMASTSDRNRLAALARELRMPHRQLISYQYAALPQATYGFQL</sequence>
<dbReference type="InterPro" id="IPR027417">
    <property type="entry name" value="P-loop_NTPase"/>
</dbReference>
<evidence type="ECO:0000313" key="4">
    <source>
        <dbReference type="Proteomes" id="UP000033982"/>
    </source>
</evidence>
<reference evidence="3 4" key="1">
    <citation type="journal article" date="2015" name="Nature">
        <title>rRNA introns, odd ribosomes, and small enigmatic genomes across a large radiation of phyla.</title>
        <authorList>
            <person name="Brown C.T."/>
            <person name="Hug L.A."/>
            <person name="Thomas B.C."/>
            <person name="Sharon I."/>
            <person name="Castelle C.J."/>
            <person name="Singh A."/>
            <person name="Wilkins M.J."/>
            <person name="Williams K.H."/>
            <person name="Banfield J.F."/>
        </authorList>
    </citation>
    <scope>NUCLEOTIDE SEQUENCE [LARGE SCALE GENOMIC DNA]</scope>
</reference>
<dbReference type="EMBL" id="LCQN01000016">
    <property type="protein sequence ID" value="KKW16886.1"/>
    <property type="molecule type" value="Genomic_DNA"/>
</dbReference>
<protein>
    <submittedName>
        <fullName evidence="3">ATPase</fullName>
    </submittedName>
</protein>
<dbReference type="Gene3D" id="3.40.50.300">
    <property type="entry name" value="P-loop containing nucleotide triphosphate hydrolases"/>
    <property type="match status" value="2"/>
</dbReference>
<comment type="caution">
    <text evidence="3">The sequence shown here is derived from an EMBL/GenBank/DDBJ whole genome shotgun (WGS) entry which is preliminary data.</text>
</comment>
<dbReference type="Proteomes" id="UP000033982">
    <property type="component" value="Unassembled WGS sequence"/>
</dbReference>
<feature type="domain" description="AAA" evidence="1">
    <location>
        <begin position="17"/>
        <end position="147"/>
    </location>
</feature>
<feature type="domain" description="DUF4143" evidence="2">
    <location>
        <begin position="209"/>
        <end position="345"/>
    </location>
</feature>